<dbReference type="RefSeq" id="WP_107238125.1">
    <property type="nucleotide sequence ID" value="NZ_PYLW01000040.1"/>
</dbReference>
<evidence type="ECO:0000313" key="2">
    <source>
        <dbReference type="Proteomes" id="UP000241954"/>
    </source>
</evidence>
<evidence type="ECO:0000313" key="1">
    <source>
        <dbReference type="EMBL" id="PSV88394.1"/>
    </source>
</evidence>
<organism evidence="1 2">
    <name type="scientific">Photobacterium iliopiscarium</name>
    <dbReference type="NCBI Taxonomy" id="56192"/>
    <lineage>
        <taxon>Bacteria</taxon>
        <taxon>Pseudomonadati</taxon>
        <taxon>Pseudomonadota</taxon>
        <taxon>Gammaproteobacteria</taxon>
        <taxon>Vibrionales</taxon>
        <taxon>Vibrionaceae</taxon>
        <taxon>Photobacterium</taxon>
    </lineage>
</organism>
<proteinExistence type="predicted"/>
<dbReference type="EMBL" id="PYLW01000040">
    <property type="protein sequence ID" value="PSV88394.1"/>
    <property type="molecule type" value="Genomic_DNA"/>
</dbReference>
<accession>A0A2T3M7Q6</accession>
<sequence>MKECKFIDNLSAENTSDIFSTSIYCDDCFENMNIDDDEFSFVSVQDSYTNESCCNCGCFIPQE</sequence>
<name>A0A2T3M7Q6_9GAMM</name>
<dbReference type="AlphaFoldDB" id="A0A2T3M7Q6"/>
<reference evidence="1 2" key="1">
    <citation type="submission" date="2018-01" db="EMBL/GenBank/DDBJ databases">
        <title>Whole genome sequencing of Histamine producing bacteria.</title>
        <authorList>
            <person name="Butler K."/>
        </authorList>
    </citation>
    <scope>NUCLEOTIDE SEQUENCE [LARGE SCALE GENOMIC DNA]</scope>
    <source>
        <strain evidence="1 2">NCIMB 13481</strain>
    </source>
</reference>
<comment type="caution">
    <text evidence="1">The sequence shown here is derived from an EMBL/GenBank/DDBJ whole genome shotgun (WGS) entry which is preliminary data.</text>
</comment>
<gene>
    <name evidence="1" type="ORF">C9I88_19760</name>
</gene>
<dbReference type="Proteomes" id="UP000241954">
    <property type="component" value="Unassembled WGS sequence"/>
</dbReference>
<protein>
    <submittedName>
        <fullName evidence="1">Uncharacterized protein</fullName>
    </submittedName>
</protein>